<dbReference type="Pfam" id="PF00400">
    <property type="entry name" value="WD40"/>
    <property type="match status" value="3"/>
</dbReference>
<dbReference type="Gene3D" id="2.130.10.10">
    <property type="entry name" value="YVTN repeat-like/Quinoprotein amine dehydrogenase"/>
    <property type="match status" value="2"/>
</dbReference>
<evidence type="ECO:0000313" key="9">
    <source>
        <dbReference type="EMBL" id="KAF2721546.1"/>
    </source>
</evidence>
<evidence type="ECO:0000256" key="7">
    <source>
        <dbReference type="PROSITE-ProRule" id="PRU00221"/>
    </source>
</evidence>
<sequence length="420" mass="45761">MAGMSQSSATASMAQKPVPQPSYILRGHNAQVHAATFMQQNSRLLTGDAGGWVVVWNLAIKRPVAVWKAHSNSILGIAAWGDDKVLTHGRDNRLNAWTFPAGTTEERPALSTTLPIDDSVSERPRPKLLHSLDVSTLNFCSFATCQSGHQKATDSQPPSHSLGDTSTSSEDEILVAVPGIQDGMINVTALPSERRVATLPPLATKASPSDDAPVRSVAADGNGAGMVMAIGLHFHKERLQVLAGYENGEVALWHHESRTKSWTAIYRSKPHSQPVLSLDYASDRDVWFTSSADAIIARHPLNPYGDTVEKAMQTRHAGQQSLHLRRDGHIFATAGWDGKVRVYSVTSLNELAVLKWHKEGCYAVAFADILHPDGHDQGDAVGAVTKRQLTVAQQREEKTRMTHWIAVGSKDGKVSLWDIY</sequence>
<comment type="caution">
    <text evidence="9">The sequence shown here is derived from an EMBL/GenBank/DDBJ whole genome shotgun (WGS) entry which is preliminary data.</text>
</comment>
<evidence type="ECO:0000313" key="10">
    <source>
        <dbReference type="Proteomes" id="UP000799441"/>
    </source>
</evidence>
<evidence type="ECO:0000256" key="8">
    <source>
        <dbReference type="SAM" id="MobiDB-lite"/>
    </source>
</evidence>
<comment type="similarity">
    <text evidence="4">Belongs to the WD repeat ASA1 family.</text>
</comment>
<dbReference type="SUPFAM" id="SSF50998">
    <property type="entry name" value="Quinoprotein alcohol dehydrogenase-like"/>
    <property type="match status" value="1"/>
</dbReference>
<keyword evidence="10" id="KW-1185">Reference proteome</keyword>
<dbReference type="InterPro" id="IPR015943">
    <property type="entry name" value="WD40/YVTN_repeat-like_dom_sf"/>
</dbReference>
<organism evidence="9 10">
    <name type="scientific">Polychaeton citri CBS 116435</name>
    <dbReference type="NCBI Taxonomy" id="1314669"/>
    <lineage>
        <taxon>Eukaryota</taxon>
        <taxon>Fungi</taxon>
        <taxon>Dikarya</taxon>
        <taxon>Ascomycota</taxon>
        <taxon>Pezizomycotina</taxon>
        <taxon>Dothideomycetes</taxon>
        <taxon>Dothideomycetidae</taxon>
        <taxon>Capnodiales</taxon>
        <taxon>Capnodiaceae</taxon>
        <taxon>Polychaeton</taxon>
    </lineage>
</organism>
<comment type="subunit">
    <text evidence="5">Component of the ASTRA chromatin remodeling machinery complex.</text>
</comment>
<evidence type="ECO:0000256" key="4">
    <source>
        <dbReference type="ARBA" id="ARBA00037931"/>
    </source>
</evidence>
<evidence type="ECO:0000256" key="5">
    <source>
        <dbReference type="ARBA" id="ARBA00038749"/>
    </source>
</evidence>
<feature type="region of interest" description="Disordered" evidence="8">
    <location>
        <begin position="148"/>
        <end position="168"/>
    </location>
</feature>
<dbReference type="AlphaFoldDB" id="A0A9P4UQI3"/>
<keyword evidence="2" id="KW-0677">Repeat</keyword>
<dbReference type="PANTHER" id="PTHR19854:SF1">
    <property type="entry name" value="GUANINE NUCLEOTIDE-BINDING PROTEIN SUBUNIT BETA-LIKE PROTEIN 1"/>
    <property type="match status" value="1"/>
</dbReference>
<evidence type="ECO:0000256" key="3">
    <source>
        <dbReference type="ARBA" id="ARBA00037338"/>
    </source>
</evidence>
<evidence type="ECO:0000256" key="2">
    <source>
        <dbReference type="ARBA" id="ARBA00022737"/>
    </source>
</evidence>
<evidence type="ECO:0000256" key="6">
    <source>
        <dbReference type="ARBA" id="ARBA00040563"/>
    </source>
</evidence>
<dbReference type="OrthoDB" id="7668193at2759"/>
<evidence type="ECO:0000256" key="1">
    <source>
        <dbReference type="ARBA" id="ARBA00022574"/>
    </source>
</evidence>
<proteinExistence type="inferred from homology"/>
<protein>
    <recommendedName>
        <fullName evidence="6">ASTRA-associated protein 1</fullName>
    </recommendedName>
</protein>
<feature type="repeat" description="WD" evidence="7">
    <location>
        <begin position="25"/>
        <end position="66"/>
    </location>
</feature>
<dbReference type="SMART" id="SM00320">
    <property type="entry name" value="WD40"/>
    <property type="match status" value="6"/>
</dbReference>
<feature type="repeat" description="WD" evidence="7">
    <location>
        <begin position="405"/>
        <end position="420"/>
    </location>
</feature>
<gene>
    <name evidence="9" type="ORF">K431DRAFT_68461</name>
</gene>
<name>A0A9P4UQI3_9PEZI</name>
<dbReference type="PROSITE" id="PS50082">
    <property type="entry name" value="WD_REPEATS_2"/>
    <property type="match status" value="2"/>
</dbReference>
<keyword evidence="1 7" id="KW-0853">WD repeat</keyword>
<dbReference type="EMBL" id="MU003789">
    <property type="protein sequence ID" value="KAF2721546.1"/>
    <property type="molecule type" value="Genomic_DNA"/>
</dbReference>
<dbReference type="PANTHER" id="PTHR19854">
    <property type="entry name" value="TRANSDUCIN BETA-LIKE 3"/>
    <property type="match status" value="1"/>
</dbReference>
<dbReference type="InterPro" id="IPR011047">
    <property type="entry name" value="Quinoprotein_ADH-like_sf"/>
</dbReference>
<dbReference type="Proteomes" id="UP000799441">
    <property type="component" value="Unassembled WGS sequence"/>
</dbReference>
<comment type="function">
    <text evidence="3">Component of the ASTRA complex involved in chromatin remodeling.</text>
</comment>
<dbReference type="InterPro" id="IPR001680">
    <property type="entry name" value="WD40_rpt"/>
</dbReference>
<reference evidence="9" key="1">
    <citation type="journal article" date="2020" name="Stud. Mycol.">
        <title>101 Dothideomycetes genomes: a test case for predicting lifestyles and emergence of pathogens.</title>
        <authorList>
            <person name="Haridas S."/>
            <person name="Albert R."/>
            <person name="Binder M."/>
            <person name="Bloem J."/>
            <person name="Labutti K."/>
            <person name="Salamov A."/>
            <person name="Andreopoulos B."/>
            <person name="Baker S."/>
            <person name="Barry K."/>
            <person name="Bills G."/>
            <person name="Bluhm B."/>
            <person name="Cannon C."/>
            <person name="Castanera R."/>
            <person name="Culley D."/>
            <person name="Daum C."/>
            <person name="Ezra D."/>
            <person name="Gonzalez J."/>
            <person name="Henrissat B."/>
            <person name="Kuo A."/>
            <person name="Liang C."/>
            <person name="Lipzen A."/>
            <person name="Lutzoni F."/>
            <person name="Magnuson J."/>
            <person name="Mondo S."/>
            <person name="Nolan M."/>
            <person name="Ohm R."/>
            <person name="Pangilinan J."/>
            <person name="Park H.-J."/>
            <person name="Ramirez L."/>
            <person name="Alfaro M."/>
            <person name="Sun H."/>
            <person name="Tritt A."/>
            <person name="Yoshinaga Y."/>
            <person name="Zwiers L.-H."/>
            <person name="Turgeon B."/>
            <person name="Goodwin S."/>
            <person name="Spatafora J."/>
            <person name="Crous P."/>
            <person name="Grigoriev I."/>
        </authorList>
    </citation>
    <scope>NUCLEOTIDE SEQUENCE</scope>
    <source>
        <strain evidence="9">CBS 116435</strain>
    </source>
</reference>
<accession>A0A9P4UQI3</accession>